<dbReference type="Gene3D" id="3.40.50.1820">
    <property type="entry name" value="alpha/beta hydrolase"/>
    <property type="match status" value="1"/>
</dbReference>
<protein>
    <recommendedName>
        <fullName evidence="1">Peptidase S9 prolyl oligopeptidase catalytic domain-containing protein</fullName>
    </recommendedName>
</protein>
<dbReference type="Proteomes" id="UP000237881">
    <property type="component" value="Unassembled WGS sequence"/>
</dbReference>
<feature type="domain" description="Peptidase S9 prolyl oligopeptidase catalytic" evidence="1">
    <location>
        <begin position="128"/>
        <end position="284"/>
    </location>
</feature>
<dbReference type="EMBL" id="PSUL01000001">
    <property type="protein sequence ID" value="PPF16224.1"/>
    <property type="molecule type" value="Genomic_DNA"/>
</dbReference>
<dbReference type="EMBL" id="PSVT01000001">
    <property type="protein sequence ID" value="PPH79735.1"/>
    <property type="molecule type" value="Genomic_DNA"/>
</dbReference>
<dbReference type="AlphaFoldDB" id="A0ABD6WCA7"/>
<evidence type="ECO:0000313" key="2">
    <source>
        <dbReference type="EMBL" id="PPF16224.1"/>
    </source>
</evidence>
<comment type="caution">
    <text evidence="2">The sequence shown here is derived from an EMBL/GenBank/DDBJ whole genome shotgun (WGS) entry which is preliminary data.</text>
</comment>
<dbReference type="Pfam" id="PF00326">
    <property type="entry name" value="Peptidase_S9"/>
    <property type="match status" value="1"/>
</dbReference>
<dbReference type="InterPro" id="IPR029058">
    <property type="entry name" value="AB_hydrolase_fold"/>
</dbReference>
<gene>
    <name evidence="2" type="ORF">C5C04_00060</name>
    <name evidence="3" type="ORF">C5C40_00060</name>
</gene>
<evidence type="ECO:0000313" key="4">
    <source>
        <dbReference type="Proteomes" id="UP000237881"/>
    </source>
</evidence>
<sequence>MSKDPGEYTLRRGNSTLHIGPILPSSSRSVTRQLIASSGDASEITGRWDWESSFYNSPQPGSFAEHELGGGARVLVSQEFGGLWVVHVHGHSVGVQQTFRGIRSAAAAGHASLLVQHAEESTRGRPFGEQQITDVVDAVAFARERGAERVVLMGWSLGAAFVLSAAARTRVEGIIAVSPVFTVADLVRDVCTRLRLPQETAHLTLRKLGVTEPPTGQPNGADVPMLVLHSAGDTVAPLRRSIERADAAQNAELVIVEDAPHTLEWNVDRVRFEREVQGWLKRNSESATVGEDTDRGKE</sequence>
<proteinExistence type="predicted"/>
<accession>A0ABD6WCA7</accession>
<name>A0ABD6WCA7_RATRA</name>
<keyword evidence="5" id="KW-1185">Reference proteome</keyword>
<evidence type="ECO:0000259" key="1">
    <source>
        <dbReference type="Pfam" id="PF00326"/>
    </source>
</evidence>
<dbReference type="RefSeq" id="WP_104248370.1">
    <property type="nucleotide sequence ID" value="NZ_PSWI01000001.1"/>
</dbReference>
<evidence type="ECO:0000313" key="3">
    <source>
        <dbReference type="EMBL" id="PPH79735.1"/>
    </source>
</evidence>
<organism evidence="2 4">
    <name type="scientific">Rathayibacter rathayi</name>
    <name type="common">Corynebacterium rathayi</name>
    <dbReference type="NCBI Taxonomy" id="33887"/>
    <lineage>
        <taxon>Bacteria</taxon>
        <taxon>Bacillati</taxon>
        <taxon>Actinomycetota</taxon>
        <taxon>Actinomycetes</taxon>
        <taxon>Micrococcales</taxon>
        <taxon>Microbacteriaceae</taxon>
        <taxon>Rathayibacter</taxon>
    </lineage>
</organism>
<dbReference type="InterPro" id="IPR001375">
    <property type="entry name" value="Peptidase_S9_cat"/>
</dbReference>
<reference evidence="4 5" key="1">
    <citation type="submission" date="2018-02" db="EMBL/GenBank/DDBJ databases">
        <title>Bacteriophage NCPPB3778 and a type I-E CRISPR drive the evolution of the US Biological Select Agent, Rathayibacter toxicus.</title>
        <authorList>
            <person name="Davis E.W.II."/>
            <person name="Tabima J.F."/>
            <person name="Weisberg A.J."/>
            <person name="Lopes L.D."/>
            <person name="Wiseman M.S."/>
            <person name="Wiseman M.S."/>
            <person name="Pupko T."/>
            <person name="Belcher M.S."/>
            <person name="Sechler A.J."/>
            <person name="Tancos M.A."/>
            <person name="Schroeder B.K."/>
            <person name="Murray T.D."/>
            <person name="Luster D.G."/>
            <person name="Schneider W.L."/>
            <person name="Rogers E."/>
            <person name="Andreote F.D."/>
            <person name="Grunwald N.J."/>
            <person name="Putnam M.L."/>
            <person name="Chang J.H."/>
        </authorList>
    </citation>
    <scope>NUCLEOTIDE SEQUENCE [LARGE SCALE GENOMIC DNA]</scope>
    <source>
        <strain evidence="3 5">AY1D6</strain>
        <strain evidence="2 4">AY1I9</strain>
    </source>
</reference>
<evidence type="ECO:0000313" key="5">
    <source>
        <dbReference type="Proteomes" id="UP000239698"/>
    </source>
</evidence>
<dbReference type="Proteomes" id="UP000239698">
    <property type="component" value="Unassembled WGS sequence"/>
</dbReference>
<dbReference type="SUPFAM" id="SSF53474">
    <property type="entry name" value="alpha/beta-Hydrolases"/>
    <property type="match status" value="1"/>
</dbReference>